<feature type="transmembrane region" description="Helical" evidence="1">
    <location>
        <begin position="343"/>
        <end position="362"/>
    </location>
</feature>
<name>A0A9D2IU00_9FIRM</name>
<dbReference type="Proteomes" id="UP000824041">
    <property type="component" value="Unassembled WGS sequence"/>
</dbReference>
<keyword evidence="1" id="KW-0472">Membrane</keyword>
<feature type="transmembrane region" description="Helical" evidence="1">
    <location>
        <begin position="403"/>
        <end position="422"/>
    </location>
</feature>
<feature type="transmembrane region" description="Helical" evidence="1">
    <location>
        <begin position="132"/>
        <end position="153"/>
    </location>
</feature>
<reference evidence="2" key="1">
    <citation type="journal article" date="2021" name="PeerJ">
        <title>Extensive microbial diversity within the chicken gut microbiome revealed by metagenomics and culture.</title>
        <authorList>
            <person name="Gilroy R."/>
            <person name="Ravi A."/>
            <person name="Getino M."/>
            <person name="Pursley I."/>
            <person name="Horton D.L."/>
            <person name="Alikhan N.F."/>
            <person name="Baker D."/>
            <person name="Gharbi K."/>
            <person name="Hall N."/>
            <person name="Watson M."/>
            <person name="Adriaenssens E.M."/>
            <person name="Foster-Nyarko E."/>
            <person name="Jarju S."/>
            <person name="Secka A."/>
            <person name="Antonio M."/>
            <person name="Oren A."/>
            <person name="Chaudhuri R.R."/>
            <person name="La Ragione R."/>
            <person name="Hildebrand F."/>
            <person name="Pallen M.J."/>
        </authorList>
    </citation>
    <scope>NUCLEOTIDE SEQUENCE</scope>
    <source>
        <strain evidence="2">14324</strain>
    </source>
</reference>
<sequence length="902" mass="102741">MKIIDKVEYFGRRAEICFSSSRRGRRNYYLVYTLLYLVFMGIIGAAYVYAGKSFIWGPYGDGMRQHYTSLVYLGEYLRDILYNIFVEHTFEIPMWDLHIGYGSDIVTTLHYYTLGDPLNLLSVLVPQRYTEYLYDFLLMLRIYLSGAAFSIYCRYHGNKPLPTLLGACIYAFSGWNMVAGFKHPFFINPCIYLPLLLLGVDKIYKKEKPYLYMSMVGISCISNFYFFYMLTIFMVLYAAYRYFMLFGKIRVKEWLGWIGRFAGYGAVGLGCACVLFLPVAAAFLETGRADADVYVQSAYSAEHYQMLVGALSGKYLSSYTIIGVSAVCLPALLILFLKRGKNLALKIGFIMCCIFLCVPYIAHVFNGFSYATNRWCWAFVMLLAYIFVKVFPDFFTLSKKQKIALGLCTAAYCLYILADPYARDGWNVLTALLFLGAAGTLLLGYAFWQRHKACWSVFLTLAMSCSILVNISYSYSEKGNDQSSIRWFVPIGEAYSEIYEPIQKTVKSFSDEEDYRFEQESSGVHYNSAMVTELNGGQFFFSLANGNVSRFLSDICLNKPLEQKFQNMDERAYLMKLLSMKYFAGSQRTVPYGYEKAASSGEGLPSVYADEDALPLAYTYDSYIPVEEYEKMDGIERQEAMLQGVVLEDSQLPKCEAEIDAEEADYEITDLKNIELSDKGFQVLADNASLVLRVDGRSDCETNVVFENLEYEGGSSKLSILLNTKADGKKIGKKILFYTEENNFYTGRKDFISNLNYHQEPVTSVKLTFEKKGNYRYDELKVVCQPLDRLASYTEDRKEDLAENLTINGGNVSCRIRLEEAKALVFSLPYGNGWNALVNGEKAEIKKANTAFMALELPPGEYEIELHYTTPFIKSGLLLSLCSVVIFIVIVIMKEKRKRKTK</sequence>
<dbReference type="EMBL" id="DXBU01000088">
    <property type="protein sequence ID" value="HIZ22337.1"/>
    <property type="molecule type" value="Genomic_DNA"/>
</dbReference>
<organism evidence="2 3">
    <name type="scientific">Candidatus Blautia faecigallinarum</name>
    <dbReference type="NCBI Taxonomy" id="2838488"/>
    <lineage>
        <taxon>Bacteria</taxon>
        <taxon>Bacillati</taxon>
        <taxon>Bacillota</taxon>
        <taxon>Clostridia</taxon>
        <taxon>Lachnospirales</taxon>
        <taxon>Lachnospiraceae</taxon>
        <taxon>Blautia</taxon>
    </lineage>
</organism>
<keyword evidence="1" id="KW-1133">Transmembrane helix</keyword>
<comment type="caution">
    <text evidence="2">The sequence shown here is derived from an EMBL/GenBank/DDBJ whole genome shotgun (WGS) entry which is preliminary data.</text>
</comment>
<accession>A0A9D2IU00</accession>
<feature type="transmembrane region" description="Helical" evidence="1">
    <location>
        <begin position="261"/>
        <end position="284"/>
    </location>
</feature>
<feature type="transmembrane region" description="Helical" evidence="1">
    <location>
        <begin position="872"/>
        <end position="893"/>
    </location>
</feature>
<feature type="transmembrane region" description="Helical" evidence="1">
    <location>
        <begin position="428"/>
        <end position="448"/>
    </location>
</feature>
<dbReference type="InterPro" id="IPR018580">
    <property type="entry name" value="Uncharacterised_YfhO"/>
</dbReference>
<feature type="transmembrane region" description="Helical" evidence="1">
    <location>
        <begin position="374"/>
        <end position="391"/>
    </location>
</feature>
<reference evidence="2" key="2">
    <citation type="submission" date="2021-04" db="EMBL/GenBank/DDBJ databases">
        <authorList>
            <person name="Gilroy R."/>
        </authorList>
    </citation>
    <scope>NUCLEOTIDE SEQUENCE</scope>
    <source>
        <strain evidence="2">14324</strain>
    </source>
</reference>
<feature type="transmembrane region" description="Helical" evidence="1">
    <location>
        <begin position="210"/>
        <end position="240"/>
    </location>
</feature>
<dbReference type="PANTHER" id="PTHR38454:SF1">
    <property type="entry name" value="INTEGRAL MEMBRANE PROTEIN"/>
    <property type="match status" value="1"/>
</dbReference>
<evidence type="ECO:0000313" key="2">
    <source>
        <dbReference type="EMBL" id="HIZ22337.1"/>
    </source>
</evidence>
<dbReference type="AlphaFoldDB" id="A0A9D2IU00"/>
<keyword evidence="1" id="KW-0812">Transmembrane</keyword>
<protein>
    <submittedName>
        <fullName evidence="2">YfhO family protein</fullName>
    </submittedName>
</protein>
<dbReference type="PANTHER" id="PTHR38454">
    <property type="entry name" value="INTEGRAL MEMBRANE PROTEIN-RELATED"/>
    <property type="match status" value="1"/>
</dbReference>
<feature type="transmembrane region" description="Helical" evidence="1">
    <location>
        <begin position="455"/>
        <end position="475"/>
    </location>
</feature>
<evidence type="ECO:0000256" key="1">
    <source>
        <dbReference type="SAM" id="Phobius"/>
    </source>
</evidence>
<proteinExistence type="predicted"/>
<feature type="transmembrane region" description="Helical" evidence="1">
    <location>
        <begin position="29"/>
        <end position="50"/>
    </location>
</feature>
<gene>
    <name evidence="2" type="ORF">IAA21_06005</name>
</gene>
<evidence type="ECO:0000313" key="3">
    <source>
        <dbReference type="Proteomes" id="UP000824041"/>
    </source>
</evidence>
<feature type="transmembrane region" description="Helical" evidence="1">
    <location>
        <begin position="316"/>
        <end position="336"/>
    </location>
</feature>
<dbReference type="Pfam" id="PF09586">
    <property type="entry name" value="YfhO"/>
    <property type="match status" value="1"/>
</dbReference>